<dbReference type="InterPro" id="IPR058591">
    <property type="entry name" value="Gtf3_N"/>
</dbReference>
<protein>
    <submittedName>
        <fullName evidence="2">Glycosyltransferase</fullName>
        <ecNumber evidence="2">2.4.-.-</ecNumber>
    </submittedName>
</protein>
<organism evidence="2 3">
    <name type="scientific">Phenylobacterium montanum</name>
    <dbReference type="NCBI Taxonomy" id="2823693"/>
    <lineage>
        <taxon>Bacteria</taxon>
        <taxon>Pseudomonadati</taxon>
        <taxon>Pseudomonadota</taxon>
        <taxon>Alphaproteobacteria</taxon>
        <taxon>Caulobacterales</taxon>
        <taxon>Caulobacteraceae</taxon>
        <taxon>Phenylobacterium</taxon>
    </lineage>
</organism>
<evidence type="ECO:0000259" key="1">
    <source>
        <dbReference type="Pfam" id="PF26334"/>
    </source>
</evidence>
<gene>
    <name evidence="2" type="ORF">KCG34_23215</name>
</gene>
<sequence length="407" mass="46277">MSTRDEIWLVDCSLFSAAYDFHLGSALAEGKRPIRLLARPIRPLEVPPPTDLIYDAYFYRATEPLMRMKNKWAQKVARMFKGLEHLSGLVRLTARVWRDRPLLVHLFWTTLPNADRIAIRMIQKVCPVLVTVHNSIPLHGHRPLFNTHDDYVRVYQQADLLIAHAENTKKVMLEWGLDPARIDMITHPPLHLQVGGAEEVQRKPGRFRVLLWGAVKRYKGVEDLVEAVIRARKIVPEIELHIVGKPFYDISETIQKVKDQGQEDHITFDLEFKTEEALDAEIRACDLMALPYHEIDASGAFSTSLGYQKAFIMSDVGYFSLLKVPDAVREHAFIQMRDIDALTRNLVTLATRADIYQANVDAFEEVNRSYSSWSEVGKSLNAIYDRVLAERGQGALQAPSPAQAVSG</sequence>
<dbReference type="SUPFAM" id="SSF53756">
    <property type="entry name" value="UDP-Glycosyltransferase/glycogen phosphorylase"/>
    <property type="match status" value="1"/>
</dbReference>
<evidence type="ECO:0000313" key="2">
    <source>
        <dbReference type="EMBL" id="QUD87916.1"/>
    </source>
</evidence>
<dbReference type="EMBL" id="CP073078">
    <property type="protein sequence ID" value="QUD87916.1"/>
    <property type="molecule type" value="Genomic_DNA"/>
</dbReference>
<dbReference type="PANTHER" id="PTHR12526">
    <property type="entry name" value="GLYCOSYLTRANSFERASE"/>
    <property type="match status" value="1"/>
</dbReference>
<reference evidence="2" key="1">
    <citation type="submission" date="2021-04" db="EMBL/GenBank/DDBJ databases">
        <title>The complete genome sequence of Caulobacter sp. S6.</title>
        <authorList>
            <person name="Tang Y."/>
            <person name="Ouyang W."/>
            <person name="Liu Q."/>
            <person name="Huang B."/>
            <person name="Guo Z."/>
            <person name="Lei P."/>
        </authorList>
    </citation>
    <scope>NUCLEOTIDE SEQUENCE</scope>
    <source>
        <strain evidence="2">S6</strain>
    </source>
</reference>
<dbReference type="AlphaFoldDB" id="A0A975IW15"/>
<dbReference type="Gene3D" id="3.40.50.2000">
    <property type="entry name" value="Glycogen Phosphorylase B"/>
    <property type="match status" value="2"/>
</dbReference>
<keyword evidence="2" id="KW-0808">Transferase</keyword>
<keyword evidence="2" id="KW-0328">Glycosyltransferase</keyword>
<keyword evidence="3" id="KW-1185">Reference proteome</keyword>
<name>A0A975IW15_9CAUL</name>
<accession>A0A975IW15</accession>
<proteinExistence type="predicted"/>
<dbReference type="EC" id="2.4.-.-" evidence="2"/>
<dbReference type="Proteomes" id="UP000676409">
    <property type="component" value="Chromosome"/>
</dbReference>
<feature type="domain" description="Glucosyltransferase 3-like N-terminal" evidence="1">
    <location>
        <begin position="125"/>
        <end position="178"/>
    </location>
</feature>
<evidence type="ECO:0000313" key="3">
    <source>
        <dbReference type="Proteomes" id="UP000676409"/>
    </source>
</evidence>
<dbReference type="Pfam" id="PF26334">
    <property type="entry name" value="Gtf3_N"/>
    <property type="match status" value="1"/>
</dbReference>
<dbReference type="KEGG" id="caul:KCG34_23215"/>
<dbReference type="GO" id="GO:0016757">
    <property type="term" value="F:glycosyltransferase activity"/>
    <property type="evidence" value="ECO:0007669"/>
    <property type="project" value="UniProtKB-KW"/>
</dbReference>
<dbReference type="Pfam" id="PF13692">
    <property type="entry name" value="Glyco_trans_1_4"/>
    <property type="match status" value="1"/>
</dbReference>
<dbReference type="RefSeq" id="WP_211937967.1">
    <property type="nucleotide sequence ID" value="NZ_CP073078.1"/>
</dbReference>